<dbReference type="Proteomes" id="UP000615446">
    <property type="component" value="Unassembled WGS sequence"/>
</dbReference>
<evidence type="ECO:0000256" key="1">
    <source>
        <dbReference type="SAM" id="SignalP"/>
    </source>
</evidence>
<sequence>MFGGTFNIVLELKYILLLGLYSGEEGKWKGDDIKYQTMLRLDNTLKEEPEHYRRLKDNRKYTEQEKEVKEVIRKFRDFVGKFLYILLRKLNYTNVQTLSDDLKYCDQRKIKNKIESQLGFVKMKANELKQLSDFRLSSKDYSHGEKNQSAHDAQVILSNMNFRKDMQYLKVPLNKVLMALQAMDNEHINI</sequence>
<reference evidence="2" key="1">
    <citation type="submission" date="2019-10" db="EMBL/GenBank/DDBJ databases">
        <title>Conservation and host-specific expression of non-tandemly repeated heterogenous ribosome RNA gene in arbuscular mycorrhizal fungi.</title>
        <authorList>
            <person name="Maeda T."/>
            <person name="Kobayashi Y."/>
            <person name="Nakagawa T."/>
            <person name="Ezawa T."/>
            <person name="Yamaguchi K."/>
            <person name="Bino T."/>
            <person name="Nishimoto Y."/>
            <person name="Shigenobu S."/>
            <person name="Kawaguchi M."/>
        </authorList>
    </citation>
    <scope>NUCLEOTIDE SEQUENCE</scope>
    <source>
        <strain evidence="2">HR1</strain>
    </source>
</reference>
<dbReference type="OrthoDB" id="2418241at2759"/>
<name>A0A8H3R4V1_9GLOM</name>
<proteinExistence type="predicted"/>
<organism evidence="2 3">
    <name type="scientific">Rhizophagus clarus</name>
    <dbReference type="NCBI Taxonomy" id="94130"/>
    <lineage>
        <taxon>Eukaryota</taxon>
        <taxon>Fungi</taxon>
        <taxon>Fungi incertae sedis</taxon>
        <taxon>Mucoromycota</taxon>
        <taxon>Glomeromycotina</taxon>
        <taxon>Glomeromycetes</taxon>
        <taxon>Glomerales</taxon>
        <taxon>Glomeraceae</taxon>
        <taxon>Rhizophagus</taxon>
    </lineage>
</organism>
<keyword evidence="1" id="KW-0732">Signal</keyword>
<evidence type="ECO:0000313" key="3">
    <source>
        <dbReference type="Proteomes" id="UP000615446"/>
    </source>
</evidence>
<gene>
    <name evidence="2" type="ORF">RCL2_002981800</name>
</gene>
<dbReference type="EMBL" id="BLAL01000324">
    <property type="protein sequence ID" value="GET03477.1"/>
    <property type="molecule type" value="Genomic_DNA"/>
</dbReference>
<comment type="caution">
    <text evidence="2">The sequence shown here is derived from an EMBL/GenBank/DDBJ whole genome shotgun (WGS) entry which is preliminary data.</text>
</comment>
<dbReference type="AlphaFoldDB" id="A0A8H3R4V1"/>
<protein>
    <submittedName>
        <fullName evidence="2">Uncharacterized protein</fullName>
    </submittedName>
</protein>
<evidence type="ECO:0000313" key="2">
    <source>
        <dbReference type="EMBL" id="GET03477.1"/>
    </source>
</evidence>
<feature type="chain" id="PRO_5034633921" evidence="1">
    <location>
        <begin position="27"/>
        <end position="190"/>
    </location>
</feature>
<accession>A0A8H3R4V1</accession>
<feature type="signal peptide" evidence="1">
    <location>
        <begin position="1"/>
        <end position="26"/>
    </location>
</feature>